<evidence type="ECO:0000313" key="3">
    <source>
        <dbReference type="Proteomes" id="UP000030708"/>
    </source>
</evidence>
<dbReference type="CDD" id="cd00167">
    <property type="entry name" value="SANT"/>
    <property type="match status" value="1"/>
</dbReference>
<dbReference type="SUPFAM" id="SSF46689">
    <property type="entry name" value="Homeodomain-like"/>
    <property type="match status" value="1"/>
</dbReference>
<proteinExistence type="predicted"/>
<dbReference type="Pfam" id="PF15963">
    <property type="entry name" value="Myb_DNA-bind_7"/>
    <property type="match status" value="1"/>
</dbReference>
<dbReference type="GO" id="GO:0070898">
    <property type="term" value="P:RNA polymerase III preinitiation complex assembly"/>
    <property type="evidence" value="ECO:0007669"/>
    <property type="project" value="TreeGrafter"/>
</dbReference>
<dbReference type="SMART" id="SM00717">
    <property type="entry name" value="SANT"/>
    <property type="match status" value="1"/>
</dbReference>
<gene>
    <name evidence="2" type="ORF">PFTANZ_06420</name>
</gene>
<dbReference type="InterPro" id="IPR039467">
    <property type="entry name" value="TFIIIB_B''_Myb"/>
</dbReference>
<reference evidence="2 3" key="1">
    <citation type="submission" date="2013-02" db="EMBL/GenBank/DDBJ databases">
        <title>The Genome Annotation of Plasmodium falciparum Tanzania (2000708).</title>
        <authorList>
            <consortium name="The Broad Institute Genome Sequencing Platform"/>
            <consortium name="The Broad Institute Genome Sequencing Center for Infectious Disease"/>
            <person name="Neafsey D."/>
            <person name="Hoffman S."/>
            <person name="Volkman S."/>
            <person name="Rosenthal P."/>
            <person name="Walker B."/>
            <person name="Young S.K."/>
            <person name="Zeng Q."/>
            <person name="Gargeya S."/>
            <person name="Fitzgerald M."/>
            <person name="Haas B."/>
            <person name="Abouelleil A."/>
            <person name="Allen A.W."/>
            <person name="Alvarado L."/>
            <person name="Arachchi H.M."/>
            <person name="Berlin A.M."/>
            <person name="Chapman S.B."/>
            <person name="Gainer-Dewar J."/>
            <person name="Goldberg J."/>
            <person name="Griggs A."/>
            <person name="Gujja S."/>
            <person name="Hansen M."/>
            <person name="Howarth C."/>
            <person name="Imamovic A."/>
            <person name="Ireland A."/>
            <person name="Larimer J."/>
            <person name="McCowan C."/>
            <person name="Murphy C."/>
            <person name="Pearson M."/>
            <person name="Poon T.W."/>
            <person name="Priest M."/>
            <person name="Roberts A."/>
            <person name="Saif S."/>
            <person name="Shea T."/>
            <person name="Sisk P."/>
            <person name="Sykes S."/>
            <person name="Wortman J."/>
            <person name="Nusbaum C."/>
            <person name="Birren B."/>
        </authorList>
    </citation>
    <scope>NUCLEOTIDE SEQUENCE [LARGE SCALE GENOMIC DNA]</scope>
    <source>
        <strain evidence="3">Tanzania (2000708)</strain>
    </source>
</reference>
<sequence length="313" mass="36744">MRNIEYDYNNFDLMMLNNDLNNYLKDTNRSENNEDDIFNSILNNIDDNNIYNNSNKEVAILNNKNNVVEENRKNDNTDNLPEDDNNNCDDFLNLLNIGSSNFSNKLNINEHGDVIYDEKKRLGANNLINENNNNNDKLGLLMEKKNEINQNLNKSQIEKYNYAYKKSKLCKWTDEETDKFYQAIEMFGIDLMMVRALIPKFNDKQIRDKYKKEKKSNPLKIEQAIKKNKEINLDAYENEHGKIDHSTHYMYSDYSSTDEKNDNNNNAKAFTNVTGESEINILTIFDDKNENANIDDEYATNEEPSEFNVLTFF</sequence>
<dbReference type="Gene3D" id="1.10.10.60">
    <property type="entry name" value="Homeodomain-like"/>
    <property type="match status" value="1"/>
</dbReference>
<organism evidence="2 3">
    <name type="scientific">Plasmodium falciparum Tanzania</name>
    <name type="common">2000708</name>
    <dbReference type="NCBI Taxonomy" id="1036725"/>
    <lineage>
        <taxon>Eukaryota</taxon>
        <taxon>Sar</taxon>
        <taxon>Alveolata</taxon>
        <taxon>Apicomplexa</taxon>
        <taxon>Aconoidasida</taxon>
        <taxon>Haemosporida</taxon>
        <taxon>Plasmodiidae</taxon>
        <taxon>Plasmodium</taxon>
        <taxon>Plasmodium (Laverania)</taxon>
    </lineage>
</organism>
<dbReference type="Proteomes" id="UP000030708">
    <property type="component" value="Unassembled WGS sequence"/>
</dbReference>
<evidence type="ECO:0000259" key="1">
    <source>
        <dbReference type="SMART" id="SM00717"/>
    </source>
</evidence>
<feature type="domain" description="Myb-like" evidence="1">
    <location>
        <begin position="168"/>
        <end position="216"/>
    </location>
</feature>
<dbReference type="PANTHER" id="PTHR22929:SF0">
    <property type="entry name" value="TRANSCRIPTION FACTOR TFIIIB COMPONENT B'' HOMOLOG"/>
    <property type="match status" value="1"/>
</dbReference>
<name>A0A024VX20_PLAFA</name>
<dbReference type="InterPro" id="IPR009057">
    <property type="entry name" value="Homeodomain-like_sf"/>
</dbReference>
<dbReference type="InterPro" id="IPR001005">
    <property type="entry name" value="SANT/Myb"/>
</dbReference>
<evidence type="ECO:0000313" key="2">
    <source>
        <dbReference type="EMBL" id="ETW32858.1"/>
    </source>
</evidence>
<dbReference type="PANTHER" id="PTHR22929">
    <property type="entry name" value="RNA POLYMERASE III TRANSCRIPTION INITIATION FACTOR B"/>
    <property type="match status" value="1"/>
</dbReference>
<dbReference type="EMBL" id="KI927022">
    <property type="protein sequence ID" value="ETW32858.1"/>
    <property type="molecule type" value="Genomic_DNA"/>
</dbReference>
<dbReference type="AlphaFoldDB" id="A0A024VX20"/>
<protein>
    <recommendedName>
        <fullName evidence="1">Myb-like domain-containing protein</fullName>
    </recommendedName>
</protein>
<dbReference type="GO" id="GO:0001156">
    <property type="term" value="F:TFIIIC-class transcription factor complex binding"/>
    <property type="evidence" value="ECO:0007669"/>
    <property type="project" value="TreeGrafter"/>
</dbReference>
<accession>A0A024VX20</accession>
<reference evidence="2 3" key="2">
    <citation type="submission" date="2013-02" db="EMBL/GenBank/DDBJ databases">
        <title>The Genome Sequence of Plasmodium falciparum Tanzania (2000708).</title>
        <authorList>
            <consortium name="The Broad Institute Genome Sequencing Platform"/>
            <consortium name="The Broad Institute Genome Sequencing Center for Infectious Disease"/>
            <person name="Neafsey D."/>
            <person name="Cheeseman I."/>
            <person name="Volkman S."/>
            <person name="Adams J."/>
            <person name="Walker B."/>
            <person name="Young S.K."/>
            <person name="Zeng Q."/>
            <person name="Gargeya S."/>
            <person name="Fitzgerald M."/>
            <person name="Haas B."/>
            <person name="Abouelleil A."/>
            <person name="Alvarado L."/>
            <person name="Arachchi H.M."/>
            <person name="Berlin A.M."/>
            <person name="Chapman S.B."/>
            <person name="Dewar J."/>
            <person name="Goldberg J."/>
            <person name="Griggs A."/>
            <person name="Gujja S."/>
            <person name="Hansen M."/>
            <person name="Howarth C."/>
            <person name="Imamovic A."/>
            <person name="Larimer J."/>
            <person name="McCowan C."/>
            <person name="Murphy C."/>
            <person name="Neiman D."/>
            <person name="Pearson M."/>
            <person name="Priest M."/>
            <person name="Roberts A."/>
            <person name="Saif S."/>
            <person name="Shea T."/>
            <person name="Sisk P."/>
            <person name="Sykes S."/>
            <person name="Wortman J."/>
            <person name="Nusbaum C."/>
            <person name="Birren B."/>
        </authorList>
    </citation>
    <scope>NUCLEOTIDE SEQUENCE [LARGE SCALE GENOMIC DNA]</scope>
    <source>
        <strain evidence="3">Tanzania (2000708)</strain>
    </source>
</reference>
<dbReference type="GO" id="GO:0000126">
    <property type="term" value="C:transcription factor TFIIIB complex"/>
    <property type="evidence" value="ECO:0007669"/>
    <property type="project" value="TreeGrafter"/>
</dbReference>